<evidence type="ECO:0000313" key="2">
    <source>
        <dbReference type="EMBL" id="QJA94243.1"/>
    </source>
</evidence>
<keyword evidence="1" id="KW-0472">Membrane</keyword>
<feature type="transmembrane region" description="Helical" evidence="1">
    <location>
        <begin position="71"/>
        <end position="92"/>
    </location>
</feature>
<keyword evidence="1" id="KW-0812">Transmembrane</keyword>
<proteinExistence type="predicted"/>
<organism evidence="2">
    <name type="scientific">viral metagenome</name>
    <dbReference type="NCBI Taxonomy" id="1070528"/>
    <lineage>
        <taxon>unclassified sequences</taxon>
        <taxon>metagenomes</taxon>
        <taxon>organismal metagenomes</taxon>
    </lineage>
</organism>
<accession>A0A6M3LIC8</accession>
<name>A0A6M3LIC8_9ZZZZ</name>
<keyword evidence="1" id="KW-1133">Transmembrane helix</keyword>
<reference evidence="2" key="1">
    <citation type="submission" date="2020-03" db="EMBL/GenBank/DDBJ databases">
        <title>The deep terrestrial virosphere.</title>
        <authorList>
            <person name="Holmfeldt K."/>
            <person name="Nilsson E."/>
            <person name="Simone D."/>
            <person name="Lopez-Fernandez M."/>
            <person name="Wu X."/>
            <person name="de Brujin I."/>
            <person name="Lundin D."/>
            <person name="Andersson A."/>
            <person name="Bertilsson S."/>
            <person name="Dopson M."/>
        </authorList>
    </citation>
    <scope>NUCLEOTIDE SEQUENCE</scope>
    <source>
        <strain evidence="2">MM415B03915</strain>
    </source>
</reference>
<protein>
    <submittedName>
        <fullName evidence="2">Uncharacterized protein</fullName>
    </submittedName>
</protein>
<dbReference type="EMBL" id="MT143215">
    <property type="protein sequence ID" value="QJA94243.1"/>
    <property type="molecule type" value="Genomic_DNA"/>
</dbReference>
<gene>
    <name evidence="2" type="ORF">MM415B03915_0007</name>
</gene>
<dbReference type="AlphaFoldDB" id="A0A6M3LIC8"/>
<feature type="transmembrane region" description="Helical" evidence="1">
    <location>
        <begin position="49"/>
        <end position="66"/>
    </location>
</feature>
<evidence type="ECO:0000256" key="1">
    <source>
        <dbReference type="SAM" id="Phobius"/>
    </source>
</evidence>
<sequence length="111" mass="12450">MRVRDKARIAGLVATNGIDLFTTHLAIQSGASEGNGIMLACDVDTVPEIAIWKAFGIVVIILFILATDRFWLLDIINSMLAIVCAWNIFIVLKGWDYETTYGKTNRKRGFW</sequence>